<dbReference type="AlphaFoldDB" id="A0A0G3CN00"/>
<accession>A0A0G3CN00</accession>
<sequence>MYLNKFKVNTEYKYDVSKLLFKLKVFYMNETYYNIVINRTSAERLKLDQNDQCSKGFKYHSLDNASGQVVRKTFV</sequence>
<proteinExistence type="predicted"/>
<reference evidence="2" key="1">
    <citation type="submission" date="2014-06" db="EMBL/GenBank/DDBJ databases">
        <title>The complete genome sequence of Methanosarcina barkeri CM1.</title>
        <authorList>
            <consortium name="Pastoral Greenhouse Gas Research Consortium"/>
            <person name="Lambie S.C."/>
            <person name="Leahy S.C."/>
            <person name="Kelly W.J."/>
            <person name="Li D."/>
            <person name="Reilly K."/>
            <person name="Attwood G.T."/>
            <person name="Altermann E."/>
        </authorList>
    </citation>
    <scope>NUCLEOTIDE SEQUENCE [LARGE SCALE GENOMIC DNA]</scope>
    <source>
        <strain evidence="2">CM1</strain>
    </source>
</reference>
<evidence type="ECO:0000313" key="2">
    <source>
        <dbReference type="Proteomes" id="UP000035331"/>
    </source>
</evidence>
<reference evidence="1 2" key="2">
    <citation type="journal article" date="2015" name="Stand. Genomic Sci.">
        <title>The complete genome sequence of the rumen methanogen Methanosarcina barkeri CM1.</title>
        <authorList>
            <person name="Lambie S.C."/>
            <person name="Kelly W.J."/>
            <person name="Leahy S.C."/>
            <person name="Li D."/>
            <person name="Reilly K."/>
            <person name="McAllister T.A."/>
            <person name="Valle E.R."/>
            <person name="Attwood G.T."/>
            <person name="Altermann E."/>
        </authorList>
    </citation>
    <scope>NUCLEOTIDE SEQUENCE [LARGE SCALE GENOMIC DNA]</scope>
    <source>
        <strain evidence="1 2">CM1</strain>
    </source>
</reference>
<gene>
    <name evidence="1" type="ORF">MCM1_3514</name>
</gene>
<name>A0A0G3CN00_METBA</name>
<dbReference type="PATRIC" id="fig|796385.3.peg.4260"/>
<dbReference type="Proteomes" id="UP000035331">
    <property type="component" value="Chromosome"/>
</dbReference>
<protein>
    <submittedName>
        <fullName evidence="1">Uncharacterized protein</fullName>
    </submittedName>
</protein>
<organism evidence="1 2">
    <name type="scientific">Methanosarcina barkeri CM1</name>
    <dbReference type="NCBI Taxonomy" id="796385"/>
    <lineage>
        <taxon>Archaea</taxon>
        <taxon>Methanobacteriati</taxon>
        <taxon>Methanobacteriota</taxon>
        <taxon>Stenosarchaea group</taxon>
        <taxon>Methanomicrobia</taxon>
        <taxon>Methanosarcinales</taxon>
        <taxon>Methanosarcinaceae</taxon>
        <taxon>Methanosarcina</taxon>
    </lineage>
</organism>
<dbReference type="EMBL" id="CP008746">
    <property type="protein sequence ID" value="AKJ40497.1"/>
    <property type="molecule type" value="Genomic_DNA"/>
</dbReference>
<evidence type="ECO:0000313" key="1">
    <source>
        <dbReference type="EMBL" id="AKJ40497.1"/>
    </source>
</evidence>